<reference evidence="3 4" key="1">
    <citation type="submission" date="2016-10" db="EMBL/GenBank/DDBJ databases">
        <authorList>
            <person name="de Groot N.N."/>
        </authorList>
    </citation>
    <scope>NUCLEOTIDE SEQUENCE [LARGE SCALE GENOMIC DNA]</scope>
    <source>
        <strain evidence="3 4">DSM 26130</strain>
    </source>
</reference>
<sequence length="407" mass="45295">MTPATENQKTIQTRCCVVGGGPAGMMLGFLLARSGVDVVVLEKHKDFLRDFRGDTIHPSTLELLVELGLLDEFLKLPHQELRSVQITADGQTVPVADFSHLPVHCQFIAFMPQWDFLSFLAEKGKQYPSFHLHLQTEATDIVQENGQITGVRAITQTGELIINADLVIGTDGRRSTIREKAGLAVQDFGVPIDVLWMRIPKDPAVGEQSLGYLKSGQFMVLIDRNDYFQCGFLIPKGQFESVKQRGLAALQADILSLAPFVGEYVKELDAWDKISLLTVKIDRLRQWFRPGLLCIGDAAHAMSPAGGVGVNLAVQDAVATANQLIPALQRGRVTVDTLARIQRRRQWPVRVIQAGQIFIHKRLINASVNDPSTIPPFILWLFRHIPAFRRLPARLIGMGPRPEHIRT</sequence>
<accession>A0A1I1LQA8</accession>
<keyword evidence="4" id="KW-1185">Reference proteome</keyword>
<evidence type="ECO:0000259" key="2">
    <source>
        <dbReference type="Pfam" id="PF01494"/>
    </source>
</evidence>
<dbReference type="PANTHER" id="PTHR43476">
    <property type="entry name" value="3-(3-HYDROXY-PHENYL)PROPIONATE/3-HYDROXYCINNAMIC ACID HYDROXYLASE"/>
    <property type="match status" value="1"/>
</dbReference>
<gene>
    <name evidence="3" type="ORF">SAMN05216167_102241</name>
</gene>
<dbReference type="STRING" id="662367.SAMN05216167_102241"/>
<dbReference type="GO" id="GO:0016491">
    <property type="term" value="F:oxidoreductase activity"/>
    <property type="evidence" value="ECO:0007669"/>
    <property type="project" value="UniProtKB-KW"/>
</dbReference>
<evidence type="ECO:0000313" key="4">
    <source>
        <dbReference type="Proteomes" id="UP000198598"/>
    </source>
</evidence>
<keyword evidence="1" id="KW-0560">Oxidoreductase</keyword>
<dbReference type="PANTHER" id="PTHR43476:SF5">
    <property type="entry name" value="FAD-DEPENDENT MONOOXYGENASE"/>
    <property type="match status" value="1"/>
</dbReference>
<dbReference type="InterPro" id="IPR002938">
    <property type="entry name" value="FAD-bd"/>
</dbReference>
<dbReference type="AlphaFoldDB" id="A0A1I1LQA8"/>
<dbReference type="SUPFAM" id="SSF51905">
    <property type="entry name" value="FAD/NAD(P)-binding domain"/>
    <property type="match status" value="1"/>
</dbReference>
<proteinExistence type="predicted"/>
<dbReference type="GO" id="GO:0071949">
    <property type="term" value="F:FAD binding"/>
    <property type="evidence" value="ECO:0007669"/>
    <property type="project" value="InterPro"/>
</dbReference>
<organism evidence="3 4">
    <name type="scientific">Spirosoma endophyticum</name>
    <dbReference type="NCBI Taxonomy" id="662367"/>
    <lineage>
        <taxon>Bacteria</taxon>
        <taxon>Pseudomonadati</taxon>
        <taxon>Bacteroidota</taxon>
        <taxon>Cytophagia</taxon>
        <taxon>Cytophagales</taxon>
        <taxon>Cytophagaceae</taxon>
        <taxon>Spirosoma</taxon>
    </lineage>
</organism>
<protein>
    <submittedName>
        <fullName evidence="3">2-polyprenyl-6-methoxyphenol hydroxylase</fullName>
    </submittedName>
</protein>
<evidence type="ECO:0000313" key="3">
    <source>
        <dbReference type="EMBL" id="SFC72483.1"/>
    </source>
</evidence>
<name>A0A1I1LQA8_9BACT</name>
<dbReference type="RefSeq" id="WP_093824084.1">
    <property type="nucleotide sequence ID" value="NZ_FOLQ01000002.1"/>
</dbReference>
<dbReference type="InterPro" id="IPR036188">
    <property type="entry name" value="FAD/NAD-bd_sf"/>
</dbReference>
<dbReference type="InterPro" id="IPR050631">
    <property type="entry name" value="PheA/TfdB_FAD_monoxygenase"/>
</dbReference>
<dbReference type="EMBL" id="FOLQ01000002">
    <property type="protein sequence ID" value="SFC72483.1"/>
    <property type="molecule type" value="Genomic_DNA"/>
</dbReference>
<evidence type="ECO:0000256" key="1">
    <source>
        <dbReference type="ARBA" id="ARBA00023002"/>
    </source>
</evidence>
<dbReference type="OrthoDB" id="9782160at2"/>
<feature type="domain" description="FAD-binding" evidence="2">
    <location>
        <begin position="13"/>
        <end position="332"/>
    </location>
</feature>
<dbReference type="NCBIfam" id="NF004833">
    <property type="entry name" value="PRK06185.1-1"/>
    <property type="match status" value="1"/>
</dbReference>
<dbReference type="Proteomes" id="UP000198598">
    <property type="component" value="Unassembled WGS sequence"/>
</dbReference>
<dbReference type="NCBIfam" id="NF004834">
    <property type="entry name" value="PRK06185.1-3"/>
    <property type="match status" value="1"/>
</dbReference>
<dbReference type="PRINTS" id="PR00420">
    <property type="entry name" value="RNGMNOXGNASE"/>
</dbReference>
<dbReference type="Pfam" id="PF01494">
    <property type="entry name" value="FAD_binding_3"/>
    <property type="match status" value="1"/>
</dbReference>
<dbReference type="Gene3D" id="3.50.50.60">
    <property type="entry name" value="FAD/NAD(P)-binding domain"/>
    <property type="match status" value="2"/>
</dbReference>